<evidence type="ECO:0000313" key="6">
    <source>
        <dbReference type="EMBL" id="MFC6316276.1"/>
    </source>
</evidence>
<feature type="domain" description="Solute-binding protein family 3/N-terminal" evidence="5">
    <location>
        <begin position="37"/>
        <end position="254"/>
    </location>
</feature>
<dbReference type="PANTHER" id="PTHR30024">
    <property type="entry name" value="ALIPHATIC SULFONATES-BINDING PROTEIN-RELATED"/>
    <property type="match status" value="1"/>
</dbReference>
<comment type="subcellular location">
    <subcellularLocation>
        <location evidence="1">Periplasm</location>
    </subcellularLocation>
</comment>
<evidence type="ECO:0000259" key="5">
    <source>
        <dbReference type="SMART" id="SM00062"/>
    </source>
</evidence>
<accession>A0ABW1UTE4</accession>
<proteinExistence type="inferred from homology"/>
<sequence>MQRKTRQILLGFFLAIWLVVAGFGYRQLHTTSTGLTKIVLGYQKSDPFDIARQRGVFAKKMKAKGYKVVWKEFQDGTALMQALKSGAVDYARTGDTPPVTSQAAGVDLVYIASGSSKAKGSAVLVPANSKITSIQALKGKRVAYTKGTISHYLLLSALEKAGMSSTDITWVNLTNSAASVAFAQGKVDAWATWDPMTATAQVNQGAKILFNGTGGVTNSRDFILSTSTFAKNNTEVSQYLLEYLQDDMTWANEHQTKLISMLSEQLGLSKTIVKKMVTRRSYAMTAMTSAVVKEQQRIADLFYDEGLITKQITVSDAVIAVSAASD</sequence>
<gene>
    <name evidence="6" type="ORF">ACFQHW_11955</name>
</gene>
<keyword evidence="7" id="KW-1185">Reference proteome</keyword>
<dbReference type="RefSeq" id="WP_125599103.1">
    <property type="nucleotide sequence ID" value="NZ_JBHSSM010000029.1"/>
</dbReference>
<name>A0ABW1UTE4_9LACO</name>
<reference evidence="7" key="1">
    <citation type="journal article" date="2019" name="Int. J. Syst. Evol. Microbiol.">
        <title>The Global Catalogue of Microorganisms (GCM) 10K type strain sequencing project: providing services to taxonomists for standard genome sequencing and annotation.</title>
        <authorList>
            <consortium name="The Broad Institute Genomics Platform"/>
            <consortium name="The Broad Institute Genome Sequencing Center for Infectious Disease"/>
            <person name="Wu L."/>
            <person name="Ma J."/>
        </authorList>
    </citation>
    <scope>NUCLEOTIDE SEQUENCE [LARGE SCALE GENOMIC DNA]</scope>
    <source>
        <strain evidence="7">CCM 8897</strain>
    </source>
</reference>
<evidence type="ECO:0000256" key="2">
    <source>
        <dbReference type="ARBA" id="ARBA00010742"/>
    </source>
</evidence>
<dbReference type="PANTHER" id="PTHR30024:SF42">
    <property type="entry name" value="ALIPHATIC SULFONATES-BINDING PROTEIN-RELATED"/>
    <property type="match status" value="1"/>
</dbReference>
<organism evidence="6 7">
    <name type="scientific">Lapidilactobacillus achengensis</name>
    <dbReference type="NCBI Taxonomy" id="2486000"/>
    <lineage>
        <taxon>Bacteria</taxon>
        <taxon>Bacillati</taxon>
        <taxon>Bacillota</taxon>
        <taxon>Bacilli</taxon>
        <taxon>Lactobacillales</taxon>
        <taxon>Lactobacillaceae</taxon>
        <taxon>Lapidilactobacillus</taxon>
    </lineage>
</organism>
<dbReference type="Gene3D" id="3.40.190.10">
    <property type="entry name" value="Periplasmic binding protein-like II"/>
    <property type="match status" value="2"/>
</dbReference>
<keyword evidence="3" id="KW-0813">Transport</keyword>
<dbReference type="InterPro" id="IPR015168">
    <property type="entry name" value="SsuA/THI5"/>
</dbReference>
<keyword evidence="4" id="KW-0732">Signal</keyword>
<evidence type="ECO:0000256" key="1">
    <source>
        <dbReference type="ARBA" id="ARBA00004418"/>
    </source>
</evidence>
<dbReference type="InterPro" id="IPR001638">
    <property type="entry name" value="Solute-binding_3/MltF_N"/>
</dbReference>
<evidence type="ECO:0000256" key="3">
    <source>
        <dbReference type="ARBA" id="ARBA00022448"/>
    </source>
</evidence>
<evidence type="ECO:0000313" key="7">
    <source>
        <dbReference type="Proteomes" id="UP001596310"/>
    </source>
</evidence>
<dbReference type="SUPFAM" id="SSF53850">
    <property type="entry name" value="Periplasmic binding protein-like II"/>
    <property type="match status" value="1"/>
</dbReference>
<dbReference type="Proteomes" id="UP001596310">
    <property type="component" value="Unassembled WGS sequence"/>
</dbReference>
<protein>
    <submittedName>
        <fullName evidence="6">Aliphatic sulfonate ABC transporter substrate-binding protein</fullName>
    </submittedName>
</protein>
<dbReference type="NCBIfam" id="TIGR01728">
    <property type="entry name" value="SsuA_fam"/>
    <property type="match status" value="1"/>
</dbReference>
<dbReference type="SMART" id="SM00062">
    <property type="entry name" value="PBPb"/>
    <property type="match status" value="1"/>
</dbReference>
<comment type="similarity">
    <text evidence="2">Belongs to the bacterial solute-binding protein SsuA/TauA family.</text>
</comment>
<evidence type="ECO:0000256" key="4">
    <source>
        <dbReference type="ARBA" id="ARBA00022729"/>
    </source>
</evidence>
<dbReference type="EMBL" id="JBHSSM010000029">
    <property type="protein sequence ID" value="MFC6316276.1"/>
    <property type="molecule type" value="Genomic_DNA"/>
</dbReference>
<dbReference type="InterPro" id="IPR010067">
    <property type="entry name" value="ABC_SsuA_sub-bd"/>
</dbReference>
<dbReference type="Pfam" id="PF09084">
    <property type="entry name" value="NMT1"/>
    <property type="match status" value="1"/>
</dbReference>
<comment type="caution">
    <text evidence="6">The sequence shown here is derived from an EMBL/GenBank/DDBJ whole genome shotgun (WGS) entry which is preliminary data.</text>
</comment>